<reference evidence="2 3" key="1">
    <citation type="journal article" date="2020" name="Arch. Microbiol.">
        <title>Bradyrhizobium uaiense sp. nov., a new highly efficient cowpea symbiont.</title>
        <authorList>
            <person name="Cabral Michel D."/>
            <person name="Azarias Guimaraes A."/>
            <person name="Martins da Costa E."/>
            <person name="Soares de Carvalho T."/>
            <person name="Balsanelli E."/>
            <person name="Willems A."/>
            <person name="Maltempi de Souza E."/>
            <person name="de Souza Moreira F.M."/>
        </authorList>
    </citation>
    <scope>NUCLEOTIDE SEQUENCE [LARGE SCALE GENOMIC DNA]</scope>
    <source>
        <strain evidence="2 3">UFLA 03-164</strain>
    </source>
</reference>
<keyword evidence="1" id="KW-0732">Signal</keyword>
<feature type="chain" id="PRO_5026985288" evidence="1">
    <location>
        <begin position="29"/>
        <end position="127"/>
    </location>
</feature>
<comment type="caution">
    <text evidence="2">The sequence shown here is derived from an EMBL/GenBank/DDBJ whole genome shotgun (WGS) entry which is preliminary data.</text>
</comment>
<evidence type="ECO:0000313" key="3">
    <source>
        <dbReference type="Proteomes" id="UP000468531"/>
    </source>
</evidence>
<name>A0A6P1BUT9_9BRAD</name>
<keyword evidence="3" id="KW-1185">Reference proteome</keyword>
<protein>
    <submittedName>
        <fullName evidence="2">Uncharacterized protein</fullName>
    </submittedName>
</protein>
<dbReference type="AlphaFoldDB" id="A0A6P1BUT9"/>
<dbReference type="EMBL" id="VKHP01000301">
    <property type="protein sequence ID" value="NEV02045.1"/>
    <property type="molecule type" value="Genomic_DNA"/>
</dbReference>
<dbReference type="Proteomes" id="UP000468531">
    <property type="component" value="Unassembled WGS sequence"/>
</dbReference>
<sequence length="127" mass="13957">MRMLVAAAFLITSSAAISSVAIPSVAMADEVDDAHKLAITGRDAYWNCLAREYPRDSNKTMSDQEFTSLIANVCPSERQNFRVSLIDFLSLQFPKQDADANLTTANRAIELAQKDIVTAFTRRKAAA</sequence>
<proteinExistence type="predicted"/>
<gene>
    <name evidence="2" type="ORF">FNJ47_41445</name>
</gene>
<organism evidence="2 3">
    <name type="scientific">Bradyrhizobium uaiense</name>
    <dbReference type="NCBI Taxonomy" id="2594946"/>
    <lineage>
        <taxon>Bacteria</taxon>
        <taxon>Pseudomonadati</taxon>
        <taxon>Pseudomonadota</taxon>
        <taxon>Alphaproteobacteria</taxon>
        <taxon>Hyphomicrobiales</taxon>
        <taxon>Nitrobacteraceae</taxon>
        <taxon>Bradyrhizobium</taxon>
    </lineage>
</organism>
<feature type="non-terminal residue" evidence="2">
    <location>
        <position position="127"/>
    </location>
</feature>
<feature type="signal peptide" evidence="1">
    <location>
        <begin position="1"/>
        <end position="28"/>
    </location>
</feature>
<evidence type="ECO:0000313" key="2">
    <source>
        <dbReference type="EMBL" id="NEV02045.1"/>
    </source>
</evidence>
<accession>A0A6P1BUT9</accession>
<evidence type="ECO:0000256" key="1">
    <source>
        <dbReference type="SAM" id="SignalP"/>
    </source>
</evidence>
<dbReference type="RefSeq" id="WP_163161878.1">
    <property type="nucleotide sequence ID" value="NZ_VKHP01000301.1"/>
</dbReference>